<proteinExistence type="predicted"/>
<protein>
    <submittedName>
        <fullName evidence="2">Uncharacterized protein</fullName>
    </submittedName>
</protein>
<dbReference type="RefSeq" id="WP_092501500.1">
    <property type="nucleotide sequence ID" value="NZ_LT629695.1"/>
</dbReference>
<organism evidence="2 3">
    <name type="scientific">Agrococcus jejuensis</name>
    <dbReference type="NCBI Taxonomy" id="399736"/>
    <lineage>
        <taxon>Bacteria</taxon>
        <taxon>Bacillati</taxon>
        <taxon>Actinomycetota</taxon>
        <taxon>Actinomycetes</taxon>
        <taxon>Micrococcales</taxon>
        <taxon>Microbacteriaceae</taxon>
        <taxon>Agrococcus</taxon>
    </lineage>
</organism>
<dbReference type="Proteomes" id="UP000198822">
    <property type="component" value="Chromosome I"/>
</dbReference>
<name>A0A1G7ZT72_9MICO</name>
<sequence length="195" mass="21961">MILPFRRHREEPAPPPTDDELATQVDEGLLIVMTGLRLTTRNRIVLEALRDRDDFDEDAVVAGVREDAAAIVAEQRAAIAFIDRTRAQAARRHGHALHSADFRRRDVAPLERRARIAALLVERLEERVADEQVVRDLVRAARRSAMDDMFDSALRILDVAPDVVDPDRDDRLASLHEELRTLGLDPAHPDAPAHD</sequence>
<reference evidence="3" key="1">
    <citation type="submission" date="2016-10" db="EMBL/GenBank/DDBJ databases">
        <authorList>
            <person name="Varghese N."/>
            <person name="Submissions S."/>
        </authorList>
    </citation>
    <scope>NUCLEOTIDE SEQUENCE [LARGE SCALE GENOMIC DNA]</scope>
    <source>
        <strain evidence="3">DSM 22002</strain>
    </source>
</reference>
<evidence type="ECO:0000313" key="2">
    <source>
        <dbReference type="EMBL" id="SDH11888.1"/>
    </source>
</evidence>
<dbReference type="AlphaFoldDB" id="A0A1G7ZT72"/>
<feature type="region of interest" description="Disordered" evidence="1">
    <location>
        <begin position="1"/>
        <end position="21"/>
    </location>
</feature>
<evidence type="ECO:0000256" key="1">
    <source>
        <dbReference type="SAM" id="MobiDB-lite"/>
    </source>
</evidence>
<keyword evidence="3" id="KW-1185">Reference proteome</keyword>
<gene>
    <name evidence="2" type="ORF">SAMN04489720_0102</name>
</gene>
<dbReference type="EMBL" id="LT629695">
    <property type="protein sequence ID" value="SDH11888.1"/>
    <property type="molecule type" value="Genomic_DNA"/>
</dbReference>
<accession>A0A1G7ZT72</accession>
<dbReference type="OrthoDB" id="5118949at2"/>
<evidence type="ECO:0000313" key="3">
    <source>
        <dbReference type="Proteomes" id="UP000198822"/>
    </source>
</evidence>